<name>A0A177ELD3_9MICR</name>
<feature type="signal peptide" evidence="1">
    <location>
        <begin position="1"/>
        <end position="17"/>
    </location>
</feature>
<evidence type="ECO:0000256" key="1">
    <source>
        <dbReference type="SAM" id="SignalP"/>
    </source>
</evidence>
<organism evidence="2 3">
    <name type="scientific">Nematocida displodere</name>
    <dbReference type="NCBI Taxonomy" id="1805483"/>
    <lineage>
        <taxon>Eukaryota</taxon>
        <taxon>Fungi</taxon>
        <taxon>Fungi incertae sedis</taxon>
        <taxon>Microsporidia</taxon>
        <taxon>Nematocida</taxon>
    </lineage>
</organism>
<dbReference type="Proteomes" id="UP000185944">
    <property type="component" value="Unassembled WGS sequence"/>
</dbReference>
<accession>A0A177ELD3</accession>
<dbReference type="AlphaFoldDB" id="A0A177ELD3"/>
<evidence type="ECO:0000313" key="2">
    <source>
        <dbReference type="EMBL" id="OAG32281.1"/>
    </source>
</evidence>
<reference evidence="2 3" key="1">
    <citation type="submission" date="2016-02" db="EMBL/GenBank/DDBJ databases">
        <title>Discovery of a natural microsporidian pathogen with a broad tissue tropism in Caenorhabditis elegans.</title>
        <authorList>
            <person name="Luallen R.J."/>
            <person name="Reinke A.W."/>
            <person name="Tong L."/>
            <person name="Botts M.R."/>
            <person name="Felix M.-A."/>
            <person name="Troemel E.R."/>
        </authorList>
    </citation>
    <scope>NUCLEOTIDE SEQUENCE [LARGE SCALE GENOMIC DNA]</scope>
    <source>
        <strain evidence="2 3">JUm2807</strain>
    </source>
</reference>
<keyword evidence="3" id="KW-1185">Reference proteome</keyword>
<comment type="caution">
    <text evidence="2">The sequence shown here is derived from an EMBL/GenBank/DDBJ whole genome shotgun (WGS) entry which is preliminary data.</text>
</comment>
<sequence>MIFVVAILLLVLAVIYRQNKNRLTKSTSNTQEQKLTVEFIKKCKDRVNIADLEIKNTVWGRSSHLNIYLENLELKDIPENIVPDCYIGKWVYVVGPGSNTNTNTNTNQTLAKLAKLLRAFGSMSAENWNSLVLEDFTMDVSAMRSANPKIAARAHTLELMNISPSFLEWFCDSVNLRTRPWDAKLRVTNCETKSVACLANLGVRSLAGLYLNNLPCLTSLDCPLPNIKKPNLILRGLPEAMEVSTQMANEIASIIWGDVFDMDMWLWNRICFLAGMRVDVCYELHLTVCKLDELELDESLNDEDTIQTYELWLTNNTNGNPETPPRVFVDSAIAWIYANMNNMCECHIYIDQNIDAEFENYLKTNGLKKIGKVPWPKKLEVIGKDKTVWAHSG</sequence>
<keyword evidence="1" id="KW-0732">Signal</keyword>
<dbReference type="RefSeq" id="XP_067545723.1">
    <property type="nucleotide sequence ID" value="XM_067689450.1"/>
</dbReference>
<feature type="chain" id="PRO_5008060520" evidence="1">
    <location>
        <begin position="18"/>
        <end position="393"/>
    </location>
</feature>
<evidence type="ECO:0000313" key="3">
    <source>
        <dbReference type="Proteomes" id="UP000185944"/>
    </source>
</evidence>
<dbReference type="GeneID" id="93648382"/>
<dbReference type="VEuPathDB" id="MicrosporidiaDB:NEDG_02032"/>
<proteinExistence type="predicted"/>
<gene>
    <name evidence="2" type="ORF">NEDG_02032</name>
</gene>
<dbReference type="EMBL" id="LTDL01000006">
    <property type="protein sequence ID" value="OAG32281.1"/>
    <property type="molecule type" value="Genomic_DNA"/>
</dbReference>
<protein>
    <submittedName>
        <fullName evidence="2">Uncharacterized protein</fullName>
    </submittedName>
</protein>